<dbReference type="SMART" id="SM00382">
    <property type="entry name" value="AAA"/>
    <property type="match status" value="1"/>
</dbReference>
<evidence type="ECO:0000256" key="4">
    <source>
        <dbReference type="ARBA" id="ARBA00022840"/>
    </source>
</evidence>
<name>A0A2Z5Y4C4_9ENTE</name>
<dbReference type="PROSITE" id="PS00211">
    <property type="entry name" value="ABC_TRANSPORTER_1"/>
    <property type="match status" value="1"/>
</dbReference>
<dbReference type="PANTHER" id="PTHR42711:SF5">
    <property type="entry name" value="ABC TRANSPORTER ATP-BINDING PROTEIN NATA"/>
    <property type="match status" value="1"/>
</dbReference>
<evidence type="ECO:0000313" key="7">
    <source>
        <dbReference type="Proteomes" id="UP000269226"/>
    </source>
</evidence>
<keyword evidence="4 6" id="KW-0067">ATP-binding</keyword>
<dbReference type="GO" id="GO:0016887">
    <property type="term" value="F:ATP hydrolysis activity"/>
    <property type="evidence" value="ECO:0007669"/>
    <property type="project" value="InterPro"/>
</dbReference>
<dbReference type="PROSITE" id="PS50893">
    <property type="entry name" value="ABC_TRANSPORTER_2"/>
    <property type="match status" value="1"/>
</dbReference>
<dbReference type="GO" id="GO:0005524">
    <property type="term" value="F:ATP binding"/>
    <property type="evidence" value="ECO:0007669"/>
    <property type="project" value="UniProtKB-KW"/>
</dbReference>
<evidence type="ECO:0000256" key="2">
    <source>
        <dbReference type="ARBA" id="ARBA00022448"/>
    </source>
</evidence>
<feature type="domain" description="ABC transporter" evidence="5">
    <location>
        <begin position="6"/>
        <end position="237"/>
    </location>
</feature>
<dbReference type="InterPro" id="IPR003593">
    <property type="entry name" value="AAA+_ATPase"/>
</dbReference>
<dbReference type="SUPFAM" id="SSF52540">
    <property type="entry name" value="P-loop containing nucleoside triphosphate hydrolases"/>
    <property type="match status" value="1"/>
</dbReference>
<keyword evidence="3" id="KW-0547">Nucleotide-binding</keyword>
<evidence type="ECO:0000256" key="1">
    <source>
        <dbReference type="ARBA" id="ARBA00005417"/>
    </source>
</evidence>
<comment type="similarity">
    <text evidence="1">Belongs to the ABC transporter superfamily.</text>
</comment>
<keyword evidence="2" id="KW-0813">Transport</keyword>
<evidence type="ECO:0000256" key="3">
    <source>
        <dbReference type="ARBA" id="ARBA00022741"/>
    </source>
</evidence>
<dbReference type="Pfam" id="PF00005">
    <property type="entry name" value="ABC_tran"/>
    <property type="match status" value="1"/>
</dbReference>
<dbReference type="AlphaFoldDB" id="A0A2Z5Y4C4"/>
<dbReference type="PANTHER" id="PTHR42711">
    <property type="entry name" value="ABC TRANSPORTER ATP-BINDING PROTEIN"/>
    <property type="match status" value="1"/>
</dbReference>
<dbReference type="InterPro" id="IPR027417">
    <property type="entry name" value="P-loop_NTPase"/>
</dbReference>
<organism evidence="6 7">
    <name type="scientific">Melissococcus plutonius</name>
    <dbReference type="NCBI Taxonomy" id="33970"/>
    <lineage>
        <taxon>Bacteria</taxon>
        <taxon>Bacillati</taxon>
        <taxon>Bacillota</taxon>
        <taxon>Bacilli</taxon>
        <taxon>Lactobacillales</taxon>
        <taxon>Enterococcaceae</taxon>
        <taxon>Melissococcus</taxon>
    </lineage>
</organism>
<dbReference type="InterPro" id="IPR017871">
    <property type="entry name" value="ABC_transporter-like_CS"/>
</dbReference>
<dbReference type="InterPro" id="IPR050763">
    <property type="entry name" value="ABC_transporter_ATP-binding"/>
</dbReference>
<dbReference type="EMBL" id="AP018492">
    <property type="protein sequence ID" value="BBC61696.1"/>
    <property type="molecule type" value="Genomic_DNA"/>
</dbReference>
<sequence length="311" mass="34713">MIIIIVEVEKVSKTIGSREIIHDLSFRVEKGRTFALLGPNGAGKTTTVRLITGLLIPETGKIRIFNTDLNPKNGDILRQKIGVQNDGNLYEDLSIRQNLELWGQLYQIKNEDSKEQIKEILNFFNLEDRIDSKVGTLSKGMRQKVSIARAVFHHPELLILDEPTSGLDPQSMEELITYLNKLVNDSGMSIIMCTHQLQGLEEIADDIGIIQTGQLIKSGSASEVISGTFSETIYELEVFPKEKAINICKRFGTIHATSRIAGFRLSVTGKILISQIVKCLVKSDIEVNTIFEVKHTIKDAYFKIVGGIDND</sequence>
<dbReference type="Gene3D" id="3.40.50.300">
    <property type="entry name" value="P-loop containing nucleotide triphosphate hydrolases"/>
    <property type="match status" value="1"/>
</dbReference>
<protein>
    <submittedName>
        <fullName evidence="6">ABC transporter, ATP-binding protein</fullName>
    </submittedName>
</protein>
<evidence type="ECO:0000313" key="6">
    <source>
        <dbReference type="EMBL" id="BBC61696.1"/>
    </source>
</evidence>
<dbReference type="RefSeq" id="WP_015695488.1">
    <property type="nucleotide sequence ID" value="NZ_AP018492.1"/>
</dbReference>
<dbReference type="Proteomes" id="UP000269226">
    <property type="component" value="Chromosome"/>
</dbReference>
<dbReference type="InterPro" id="IPR003439">
    <property type="entry name" value="ABC_transporter-like_ATP-bd"/>
</dbReference>
<proteinExistence type="inferred from homology"/>
<gene>
    <name evidence="6" type="ORF">DAT561_1614</name>
</gene>
<dbReference type="GeneID" id="57044143"/>
<reference evidence="6 7" key="1">
    <citation type="submission" date="2018-01" db="EMBL/GenBank/DDBJ databases">
        <title>Whole genome sequence of Melissococcus plutonius DAT561.</title>
        <authorList>
            <person name="Okumura K."/>
            <person name="Takamatsu D."/>
            <person name="Okura M."/>
        </authorList>
    </citation>
    <scope>NUCLEOTIDE SEQUENCE [LARGE SCALE GENOMIC DNA]</scope>
    <source>
        <strain evidence="6 7">DAT561</strain>
    </source>
</reference>
<accession>A0A2Z5Y4C4</accession>
<evidence type="ECO:0000259" key="5">
    <source>
        <dbReference type="PROSITE" id="PS50893"/>
    </source>
</evidence>